<dbReference type="RefSeq" id="WP_166680663.1">
    <property type="nucleotide sequence ID" value="NZ_CAJUXZ010000001.1"/>
</dbReference>
<gene>
    <name evidence="2" type="ORF">R1CP_04020</name>
</gene>
<dbReference type="PATRIC" id="fig|37919.13.peg.817"/>
<feature type="compositionally biased region" description="Polar residues" evidence="1">
    <location>
        <begin position="1"/>
        <end position="10"/>
    </location>
</feature>
<proteinExistence type="predicted"/>
<protein>
    <submittedName>
        <fullName evidence="2">Uncharacterized protein</fullName>
    </submittedName>
</protein>
<feature type="region of interest" description="Disordered" evidence="1">
    <location>
        <begin position="1"/>
        <end position="27"/>
    </location>
</feature>
<sequence>MTPNTLTAPSFHSPPPGEASVRDRDGGTARLRLWGSLTEAGRAGLES</sequence>
<name>A0A1B1JYW1_RHOOP</name>
<dbReference type="AlphaFoldDB" id="A0A1B1JYW1"/>
<dbReference type="Proteomes" id="UP000186108">
    <property type="component" value="Chromosome"/>
</dbReference>
<evidence type="ECO:0000256" key="1">
    <source>
        <dbReference type="SAM" id="MobiDB-lite"/>
    </source>
</evidence>
<organism evidence="2 3">
    <name type="scientific">Rhodococcus opacus</name>
    <name type="common">Nocardia opaca</name>
    <dbReference type="NCBI Taxonomy" id="37919"/>
    <lineage>
        <taxon>Bacteria</taxon>
        <taxon>Bacillati</taxon>
        <taxon>Actinomycetota</taxon>
        <taxon>Actinomycetes</taxon>
        <taxon>Mycobacteriales</taxon>
        <taxon>Nocardiaceae</taxon>
        <taxon>Rhodococcus</taxon>
    </lineage>
</organism>
<accession>A0A1B1JYW1</accession>
<dbReference type="EMBL" id="CP009111">
    <property type="protein sequence ID" value="ANS25541.1"/>
    <property type="molecule type" value="Genomic_DNA"/>
</dbReference>
<evidence type="ECO:0000313" key="2">
    <source>
        <dbReference type="EMBL" id="ANS25541.1"/>
    </source>
</evidence>
<evidence type="ECO:0000313" key="3">
    <source>
        <dbReference type="Proteomes" id="UP000186108"/>
    </source>
</evidence>
<reference evidence="2 3" key="1">
    <citation type="submission" date="2014-07" db="EMBL/GenBank/DDBJ databases">
        <authorList>
            <person name="Zhang J.E."/>
            <person name="Yang H."/>
            <person name="Guo J."/>
            <person name="Deng Z."/>
            <person name="Luo H."/>
            <person name="Luo M."/>
            <person name="Zhao B."/>
        </authorList>
    </citation>
    <scope>NUCLEOTIDE SEQUENCE [LARGE SCALE GENOMIC DNA]</scope>
    <source>
        <strain evidence="2 3">1CP</strain>
    </source>
</reference>